<evidence type="ECO:0000313" key="6">
    <source>
        <dbReference type="Proteomes" id="UP000580568"/>
    </source>
</evidence>
<dbReference type="SMART" id="SM00342">
    <property type="entry name" value="HTH_ARAC"/>
    <property type="match status" value="1"/>
</dbReference>
<dbReference type="GO" id="GO:0003700">
    <property type="term" value="F:DNA-binding transcription factor activity"/>
    <property type="evidence" value="ECO:0007669"/>
    <property type="project" value="InterPro"/>
</dbReference>
<dbReference type="AlphaFoldDB" id="A0A6V8SCX2"/>
<dbReference type="Pfam" id="PF12833">
    <property type="entry name" value="HTH_18"/>
    <property type="match status" value="1"/>
</dbReference>
<sequence>MVALRSNLSSIDDIRYICRKIFGLSNIPIYFFDVNGEVLFEYSYEHSQNPLYTDKHQIFSELINICNSDKFFGLKTTKYLENFFCSKIIINDVFTGTILIGPTLSSEIDEKSISNLIKEFDIQHKFKKSLVEYYNHVVIMDYTAFLELVSLLLYQLYNYKLDFEDLQNYSELINVNYENKNSFDISQSKKRRDSVYHHSQGFEVQLLNYIKEGNVEELKEFLMSNSVGGEKGVHSKNPLRNEKNIFISFISLISHAAIEGGLDWELALSLSDFYIQAIEECNTIVGINEIYGKVLFDYTERVHKIRSENYSINVVKCKNYVFEHLYEKITVSQIADHLSMNANYLSHLFKKEVGISISEYIQKERIEEAKKLIRTGEKSLADIYAPLGFIDQSHFTKTFKKITGINPKEYKLLYQSNNKK</sequence>
<keyword evidence="3" id="KW-0804">Transcription</keyword>
<evidence type="ECO:0000256" key="2">
    <source>
        <dbReference type="ARBA" id="ARBA00023125"/>
    </source>
</evidence>
<protein>
    <submittedName>
        <fullName evidence="5">HTH-type transcriptional activator RhaR</fullName>
    </submittedName>
</protein>
<comment type="caution">
    <text evidence="5">The sequence shown here is derived from an EMBL/GenBank/DDBJ whole genome shotgun (WGS) entry which is preliminary data.</text>
</comment>
<dbReference type="InterPro" id="IPR018060">
    <property type="entry name" value="HTH_AraC"/>
</dbReference>
<feature type="domain" description="HTH araC/xylS-type" evidence="4">
    <location>
        <begin position="315"/>
        <end position="413"/>
    </location>
</feature>
<dbReference type="PANTHER" id="PTHR43280">
    <property type="entry name" value="ARAC-FAMILY TRANSCRIPTIONAL REGULATOR"/>
    <property type="match status" value="1"/>
</dbReference>
<dbReference type="RefSeq" id="WP_183276230.1">
    <property type="nucleotide sequence ID" value="NZ_BLZR01000001.1"/>
</dbReference>
<accession>A0A6V8SCX2</accession>
<name>A0A6V8SCX2_9CLOT</name>
<reference evidence="5 6" key="1">
    <citation type="submission" date="2020-07" db="EMBL/GenBank/DDBJ databases">
        <title>A new beta-1,3-glucan-decomposing anaerobic bacterium isolated from anoxic soil subjected to biological soil disinfestation.</title>
        <authorList>
            <person name="Ueki A."/>
            <person name="Tonouchi A."/>
        </authorList>
    </citation>
    <scope>NUCLEOTIDE SEQUENCE [LARGE SCALE GENOMIC DNA]</scope>
    <source>
        <strain evidence="5 6">TW1</strain>
    </source>
</reference>
<gene>
    <name evidence="5" type="ORF">bsdtw1_00736</name>
</gene>
<dbReference type="Proteomes" id="UP000580568">
    <property type="component" value="Unassembled WGS sequence"/>
</dbReference>
<evidence type="ECO:0000259" key="4">
    <source>
        <dbReference type="PROSITE" id="PS01124"/>
    </source>
</evidence>
<evidence type="ECO:0000313" key="5">
    <source>
        <dbReference type="EMBL" id="GFP74681.1"/>
    </source>
</evidence>
<proteinExistence type="predicted"/>
<dbReference type="PROSITE" id="PS01124">
    <property type="entry name" value="HTH_ARAC_FAMILY_2"/>
    <property type="match status" value="1"/>
</dbReference>
<dbReference type="GO" id="GO:0043565">
    <property type="term" value="F:sequence-specific DNA binding"/>
    <property type="evidence" value="ECO:0007669"/>
    <property type="project" value="InterPro"/>
</dbReference>
<evidence type="ECO:0000256" key="3">
    <source>
        <dbReference type="ARBA" id="ARBA00023163"/>
    </source>
</evidence>
<dbReference type="Gene3D" id="1.10.10.60">
    <property type="entry name" value="Homeodomain-like"/>
    <property type="match status" value="2"/>
</dbReference>
<organism evidence="5 6">
    <name type="scientific">Clostridium fungisolvens</name>
    <dbReference type="NCBI Taxonomy" id="1604897"/>
    <lineage>
        <taxon>Bacteria</taxon>
        <taxon>Bacillati</taxon>
        <taxon>Bacillota</taxon>
        <taxon>Clostridia</taxon>
        <taxon>Eubacteriales</taxon>
        <taxon>Clostridiaceae</taxon>
        <taxon>Clostridium</taxon>
    </lineage>
</organism>
<dbReference type="PANTHER" id="PTHR43280:SF34">
    <property type="entry name" value="ARAC-FAMILY TRANSCRIPTIONAL REGULATOR"/>
    <property type="match status" value="1"/>
</dbReference>
<keyword evidence="2" id="KW-0238">DNA-binding</keyword>
<dbReference type="EMBL" id="BLZR01000001">
    <property type="protein sequence ID" value="GFP74681.1"/>
    <property type="molecule type" value="Genomic_DNA"/>
</dbReference>
<keyword evidence="1" id="KW-0805">Transcription regulation</keyword>
<dbReference type="InterPro" id="IPR009057">
    <property type="entry name" value="Homeodomain-like_sf"/>
</dbReference>
<keyword evidence="6" id="KW-1185">Reference proteome</keyword>
<dbReference type="SUPFAM" id="SSF46689">
    <property type="entry name" value="Homeodomain-like"/>
    <property type="match status" value="2"/>
</dbReference>
<evidence type="ECO:0000256" key="1">
    <source>
        <dbReference type="ARBA" id="ARBA00023015"/>
    </source>
</evidence>